<feature type="transmembrane region" description="Helical" evidence="7">
    <location>
        <begin position="35"/>
        <end position="59"/>
    </location>
</feature>
<dbReference type="Proteomes" id="UP000471293">
    <property type="component" value="Unassembled WGS sequence"/>
</dbReference>
<reference evidence="11 12" key="1">
    <citation type="submission" date="2020-01" db="EMBL/GenBank/DDBJ databases">
        <title>Insect and environment-associated Actinomycetes.</title>
        <authorList>
            <person name="Currrie C."/>
            <person name="Chevrette M."/>
            <person name="Carlson C."/>
            <person name="Stubbendieck R."/>
            <person name="Wendt-Pienkowski E."/>
        </authorList>
    </citation>
    <scope>NUCLEOTIDE SEQUENCE [LARGE SCALE GENOMIC DNA]</scope>
    <source>
        <strain evidence="11 12">SID11342</strain>
    </source>
</reference>
<evidence type="ECO:0000256" key="6">
    <source>
        <dbReference type="ARBA" id="ARBA00023136"/>
    </source>
</evidence>
<keyword evidence="5 7" id="KW-1133">Transmembrane helix</keyword>
<reference evidence="10 13" key="2">
    <citation type="submission" date="2021-07" db="EMBL/GenBank/DDBJ databases">
        <title>Sequencing Streptomyces halstedii LGO-A4 genome an citrus endophytic actinomycete.</title>
        <authorList>
            <person name="Samborskyy M."/>
            <person name="Scott N."/>
            <person name="Deglau R."/>
            <person name="Dickens S."/>
            <person name="Oliveira L.G."/>
        </authorList>
    </citation>
    <scope>NUCLEOTIDE SEQUENCE [LARGE SCALE GENOMIC DNA]</scope>
    <source>
        <strain evidence="10 13">LGO-A4</strain>
    </source>
</reference>
<feature type="transmembrane region" description="Helical" evidence="7">
    <location>
        <begin position="285"/>
        <end position="310"/>
    </location>
</feature>
<dbReference type="InterPro" id="IPR000515">
    <property type="entry name" value="MetI-like"/>
</dbReference>
<evidence type="ECO:0000313" key="13">
    <source>
        <dbReference type="Proteomes" id="UP000735541"/>
    </source>
</evidence>
<feature type="domain" description="ABC transmembrane type-1" evidence="9">
    <location>
        <begin position="90"/>
        <end position="306"/>
    </location>
</feature>
<comment type="subcellular location">
    <subcellularLocation>
        <location evidence="1 7">Cell membrane</location>
        <topology evidence="1 7">Multi-pass membrane protein</topology>
    </subcellularLocation>
</comment>
<evidence type="ECO:0000256" key="5">
    <source>
        <dbReference type="ARBA" id="ARBA00022989"/>
    </source>
</evidence>
<feature type="region of interest" description="Disordered" evidence="8">
    <location>
        <begin position="1"/>
        <end position="26"/>
    </location>
</feature>
<keyword evidence="6 7" id="KW-0472">Membrane</keyword>
<protein>
    <submittedName>
        <fullName evidence="11">Sugar ABC transporter permease</fullName>
    </submittedName>
</protein>
<evidence type="ECO:0000313" key="11">
    <source>
        <dbReference type="EMBL" id="NEA15105.1"/>
    </source>
</evidence>
<dbReference type="EMBL" id="JAHUVW010000002">
    <property type="protein sequence ID" value="MBV7673323.1"/>
    <property type="molecule type" value="Genomic_DNA"/>
</dbReference>
<keyword evidence="3" id="KW-1003">Cell membrane</keyword>
<evidence type="ECO:0000256" key="3">
    <source>
        <dbReference type="ARBA" id="ARBA00022475"/>
    </source>
</evidence>
<dbReference type="GO" id="GO:0055085">
    <property type="term" value="P:transmembrane transport"/>
    <property type="evidence" value="ECO:0007669"/>
    <property type="project" value="InterPro"/>
</dbReference>
<dbReference type="SUPFAM" id="SSF161098">
    <property type="entry name" value="MetI-like"/>
    <property type="match status" value="1"/>
</dbReference>
<keyword evidence="4 7" id="KW-0812">Transmembrane</keyword>
<comment type="caution">
    <text evidence="11">The sequence shown here is derived from an EMBL/GenBank/DDBJ whole genome shotgun (WGS) entry which is preliminary data.</text>
</comment>
<evidence type="ECO:0000256" key="1">
    <source>
        <dbReference type="ARBA" id="ARBA00004651"/>
    </source>
</evidence>
<feature type="transmembrane region" description="Helical" evidence="7">
    <location>
        <begin position="183"/>
        <end position="206"/>
    </location>
</feature>
<dbReference type="CDD" id="cd06261">
    <property type="entry name" value="TM_PBP2"/>
    <property type="match status" value="1"/>
</dbReference>
<keyword evidence="2 7" id="KW-0813">Transport</keyword>
<dbReference type="PANTHER" id="PTHR43005">
    <property type="entry name" value="BLR7065 PROTEIN"/>
    <property type="match status" value="1"/>
</dbReference>
<evidence type="ECO:0000256" key="7">
    <source>
        <dbReference type="RuleBase" id="RU363032"/>
    </source>
</evidence>
<name>A0A6N9U2N4_STRHA</name>
<evidence type="ECO:0000313" key="10">
    <source>
        <dbReference type="EMBL" id="MBV7673323.1"/>
    </source>
</evidence>
<dbReference type="Pfam" id="PF00528">
    <property type="entry name" value="BPD_transp_1"/>
    <property type="match status" value="1"/>
</dbReference>
<dbReference type="RefSeq" id="WP_103489651.1">
    <property type="nucleotide sequence ID" value="NZ_JAAGLQ010000127.1"/>
</dbReference>
<dbReference type="GO" id="GO:0005886">
    <property type="term" value="C:plasma membrane"/>
    <property type="evidence" value="ECO:0007669"/>
    <property type="project" value="UniProtKB-SubCell"/>
</dbReference>
<evidence type="ECO:0000259" key="9">
    <source>
        <dbReference type="PROSITE" id="PS50928"/>
    </source>
</evidence>
<proteinExistence type="inferred from homology"/>
<dbReference type="Proteomes" id="UP000735541">
    <property type="component" value="Unassembled WGS sequence"/>
</dbReference>
<dbReference type="PROSITE" id="PS50928">
    <property type="entry name" value="ABC_TM1"/>
    <property type="match status" value="1"/>
</dbReference>
<feature type="transmembrane region" description="Helical" evidence="7">
    <location>
        <begin position="127"/>
        <end position="144"/>
    </location>
</feature>
<evidence type="ECO:0000256" key="4">
    <source>
        <dbReference type="ARBA" id="ARBA00022692"/>
    </source>
</evidence>
<evidence type="ECO:0000256" key="2">
    <source>
        <dbReference type="ARBA" id="ARBA00022448"/>
    </source>
</evidence>
<dbReference type="AlphaFoldDB" id="A0A6N9U2N4"/>
<evidence type="ECO:0000256" key="8">
    <source>
        <dbReference type="SAM" id="MobiDB-lite"/>
    </source>
</evidence>
<evidence type="ECO:0000313" key="12">
    <source>
        <dbReference type="Proteomes" id="UP000471293"/>
    </source>
</evidence>
<organism evidence="11 12">
    <name type="scientific">Streptomyces halstedii</name>
    <dbReference type="NCBI Taxonomy" id="1944"/>
    <lineage>
        <taxon>Bacteria</taxon>
        <taxon>Bacillati</taxon>
        <taxon>Actinomycetota</taxon>
        <taxon>Actinomycetes</taxon>
        <taxon>Kitasatosporales</taxon>
        <taxon>Streptomycetaceae</taxon>
        <taxon>Streptomyces</taxon>
    </lineage>
</organism>
<keyword evidence="13" id="KW-1185">Reference proteome</keyword>
<dbReference type="PANTHER" id="PTHR43005:SF2">
    <property type="entry name" value="INTEGRAL MEMBRANE SUGAR TRANSPORT PROTEIN"/>
    <property type="match status" value="1"/>
</dbReference>
<dbReference type="EMBL" id="JAAGLQ010000127">
    <property type="protein sequence ID" value="NEA15105.1"/>
    <property type="molecule type" value="Genomic_DNA"/>
</dbReference>
<dbReference type="Gene3D" id="1.10.3720.10">
    <property type="entry name" value="MetI-like"/>
    <property type="match status" value="1"/>
</dbReference>
<feature type="transmembrane region" description="Helical" evidence="7">
    <location>
        <begin position="90"/>
        <end position="115"/>
    </location>
</feature>
<sequence length="321" mass="34610">MTTAVGTTPASPPRTTPPAPGKKGGRRAWATRAPLLPALVFLIVVTQLPFVATLVISLFDWNSLNPDKRSFNGFGNYASVFTDAALRDSVVTTVLLTAGVVLATVVLGLALALLLDRTFFGRGVVRTLLITPFLLVPVSAALLWKHALYNPEYGLFNGALSWVGDLFGDTSPSQPDWIAEMPLLAVIAALVWQWTPFMMLILLAGLQSRPAEVIEAARLDGASGWQTFRYLTLPHLRRYLELGILLGAVYIVQNFDAVFTLTAGGLGTANLPYTIYQTFYQAHEYGLASAAGVVVVIGTIIIATFALRVVSSLFSEEANRA</sequence>
<comment type="similarity">
    <text evidence="7">Belongs to the binding-protein-dependent transport system permease family.</text>
</comment>
<feature type="compositionally biased region" description="Pro residues" evidence="8">
    <location>
        <begin position="10"/>
        <end position="20"/>
    </location>
</feature>
<dbReference type="InterPro" id="IPR035906">
    <property type="entry name" value="MetI-like_sf"/>
</dbReference>
<gene>
    <name evidence="11" type="ORF">G3I29_06080</name>
    <name evidence="10" type="ORF">STHAL_28150</name>
</gene>
<accession>A0A6N9U2N4</accession>